<accession>A0A2M7TNJ2</accession>
<dbReference type="AlphaFoldDB" id="A0A2M7TNJ2"/>
<evidence type="ECO:0000313" key="2">
    <source>
        <dbReference type="EMBL" id="PIZ49611.1"/>
    </source>
</evidence>
<feature type="transmembrane region" description="Helical" evidence="1">
    <location>
        <begin position="7"/>
        <end position="27"/>
    </location>
</feature>
<dbReference type="Proteomes" id="UP000229753">
    <property type="component" value="Unassembled WGS sequence"/>
</dbReference>
<dbReference type="InterPro" id="IPR007165">
    <property type="entry name" value="Phage_holin_4_2"/>
</dbReference>
<keyword evidence="1" id="KW-0812">Transmembrane</keyword>
<sequence length="129" mass="14500">MKNFLRHIFINFFCLFLIAKLIGAVSFSDNSIILIYAAICLTIFNLLVKPVLNLLLMPINMLTLGAFRWVINVIVLFLVTLFVGGFKITMFTFSGFSTGGFIVPPIHFSSFWSLVLVSFLIEIIESLLG</sequence>
<keyword evidence="1" id="KW-0472">Membrane</keyword>
<feature type="transmembrane region" description="Helical" evidence="1">
    <location>
        <begin position="110"/>
        <end position="128"/>
    </location>
</feature>
<feature type="transmembrane region" description="Helical" evidence="1">
    <location>
        <begin position="33"/>
        <end position="57"/>
    </location>
</feature>
<feature type="transmembrane region" description="Helical" evidence="1">
    <location>
        <begin position="69"/>
        <end position="90"/>
    </location>
</feature>
<keyword evidence="1" id="KW-1133">Transmembrane helix</keyword>
<protein>
    <recommendedName>
        <fullName evidence="4">Phage holin family protein</fullName>
    </recommendedName>
</protein>
<dbReference type="Pfam" id="PF04020">
    <property type="entry name" value="Phage_holin_4_2"/>
    <property type="match status" value="1"/>
</dbReference>
<proteinExistence type="predicted"/>
<evidence type="ECO:0000313" key="3">
    <source>
        <dbReference type="Proteomes" id="UP000229753"/>
    </source>
</evidence>
<dbReference type="PANTHER" id="PTHR37309">
    <property type="entry name" value="SLR0284 PROTEIN"/>
    <property type="match status" value="1"/>
</dbReference>
<evidence type="ECO:0000256" key="1">
    <source>
        <dbReference type="SAM" id="Phobius"/>
    </source>
</evidence>
<name>A0A2M7TNJ2_9BACT</name>
<gene>
    <name evidence="2" type="ORF">COY29_01435</name>
</gene>
<reference evidence="3" key="1">
    <citation type="submission" date="2017-09" db="EMBL/GenBank/DDBJ databases">
        <title>Depth-based differentiation of microbial function through sediment-hosted aquifers and enrichment of novel symbionts in the deep terrestrial subsurface.</title>
        <authorList>
            <person name="Probst A.J."/>
            <person name="Ladd B."/>
            <person name="Jarett J.K."/>
            <person name="Geller-Mcgrath D.E."/>
            <person name="Sieber C.M.K."/>
            <person name="Emerson J.B."/>
            <person name="Anantharaman K."/>
            <person name="Thomas B.C."/>
            <person name="Malmstrom R."/>
            <person name="Stieglmeier M."/>
            <person name="Klingl A."/>
            <person name="Woyke T."/>
            <person name="Ryan C.M."/>
            <person name="Banfield J.F."/>
        </authorList>
    </citation>
    <scope>NUCLEOTIDE SEQUENCE [LARGE SCALE GENOMIC DNA]</scope>
</reference>
<comment type="caution">
    <text evidence="2">The sequence shown here is derived from an EMBL/GenBank/DDBJ whole genome shotgun (WGS) entry which is preliminary data.</text>
</comment>
<feature type="non-terminal residue" evidence="2">
    <location>
        <position position="129"/>
    </location>
</feature>
<dbReference type="EMBL" id="PFNO01000044">
    <property type="protein sequence ID" value="PIZ49611.1"/>
    <property type="molecule type" value="Genomic_DNA"/>
</dbReference>
<evidence type="ECO:0008006" key="4">
    <source>
        <dbReference type="Google" id="ProtNLM"/>
    </source>
</evidence>
<organism evidence="2 3">
    <name type="scientific">Candidatus Woesebacteria bacterium CG_4_10_14_0_2_um_filter_39_14</name>
    <dbReference type="NCBI Taxonomy" id="1975054"/>
    <lineage>
        <taxon>Bacteria</taxon>
        <taxon>Candidatus Woeseibacteriota</taxon>
    </lineage>
</organism>
<dbReference type="PANTHER" id="PTHR37309:SF1">
    <property type="entry name" value="SLR0284 PROTEIN"/>
    <property type="match status" value="1"/>
</dbReference>